<name>R0I9F6_EXST2</name>
<dbReference type="RefSeq" id="XP_008030352.1">
    <property type="nucleotide sequence ID" value="XM_008032161.1"/>
</dbReference>
<dbReference type="HOGENOM" id="CLU_108553_0_0_1"/>
<keyword evidence="3" id="KW-1185">Reference proteome</keyword>
<protein>
    <submittedName>
        <fullName evidence="2">Uncharacterized protein</fullName>
    </submittedName>
</protein>
<proteinExistence type="predicted"/>
<evidence type="ECO:0000256" key="1">
    <source>
        <dbReference type="SAM" id="MobiDB-lite"/>
    </source>
</evidence>
<dbReference type="eggNOG" id="ENOG502SUQ0">
    <property type="taxonomic scope" value="Eukaryota"/>
</dbReference>
<gene>
    <name evidence="2" type="ORF">SETTUDRAFT_165522</name>
</gene>
<dbReference type="AlphaFoldDB" id="R0I9F6"/>
<dbReference type="STRING" id="671987.R0I9F6"/>
<dbReference type="OrthoDB" id="3520229at2759"/>
<organism evidence="2 3">
    <name type="scientific">Exserohilum turcicum (strain 28A)</name>
    <name type="common">Northern leaf blight fungus</name>
    <name type="synonym">Setosphaeria turcica</name>
    <dbReference type="NCBI Taxonomy" id="671987"/>
    <lineage>
        <taxon>Eukaryota</taxon>
        <taxon>Fungi</taxon>
        <taxon>Dikarya</taxon>
        <taxon>Ascomycota</taxon>
        <taxon>Pezizomycotina</taxon>
        <taxon>Dothideomycetes</taxon>
        <taxon>Pleosporomycetidae</taxon>
        <taxon>Pleosporales</taxon>
        <taxon>Pleosporineae</taxon>
        <taxon>Pleosporaceae</taxon>
        <taxon>Exserohilum</taxon>
    </lineage>
</organism>
<dbReference type="EMBL" id="KB908855">
    <property type="protein sequence ID" value="EOA82006.1"/>
    <property type="molecule type" value="Genomic_DNA"/>
</dbReference>
<evidence type="ECO:0000313" key="2">
    <source>
        <dbReference type="EMBL" id="EOA82006.1"/>
    </source>
</evidence>
<sequence>MSSVVSTATTSAPSAGSTCGSAVFSEFPTKDAACAVGGTSGVPSNTTDVLSKCCKKAPVEQWNGSCGYFCLSFEQSVRELQTCFMDGGVDPRLIFCNSNNSATATGTPTGSGVAGASRTSGSGPGATGSGASDKDHKGAAPAVGVSKAGLGMLGMVVVSALAGALL</sequence>
<reference evidence="2 3" key="1">
    <citation type="journal article" date="2012" name="PLoS Pathog.">
        <title>Diverse lifestyles and strategies of plant pathogenesis encoded in the genomes of eighteen Dothideomycetes fungi.</title>
        <authorList>
            <person name="Ohm R.A."/>
            <person name="Feau N."/>
            <person name="Henrissat B."/>
            <person name="Schoch C.L."/>
            <person name="Horwitz B.A."/>
            <person name="Barry K.W."/>
            <person name="Condon B.J."/>
            <person name="Copeland A.C."/>
            <person name="Dhillon B."/>
            <person name="Glaser F."/>
            <person name="Hesse C.N."/>
            <person name="Kosti I."/>
            <person name="LaButti K."/>
            <person name="Lindquist E.A."/>
            <person name="Lucas S."/>
            <person name="Salamov A.A."/>
            <person name="Bradshaw R.E."/>
            <person name="Ciuffetti L."/>
            <person name="Hamelin R.C."/>
            <person name="Kema G.H.J."/>
            <person name="Lawrence C."/>
            <person name="Scott J.A."/>
            <person name="Spatafora J.W."/>
            <person name="Turgeon B.G."/>
            <person name="de Wit P.J.G.M."/>
            <person name="Zhong S."/>
            <person name="Goodwin S.B."/>
            <person name="Grigoriev I.V."/>
        </authorList>
    </citation>
    <scope>NUCLEOTIDE SEQUENCE [LARGE SCALE GENOMIC DNA]</scope>
    <source>
        <strain evidence="3">28A</strain>
    </source>
</reference>
<feature type="region of interest" description="Disordered" evidence="1">
    <location>
        <begin position="106"/>
        <end position="138"/>
    </location>
</feature>
<reference evidence="2 3" key="2">
    <citation type="journal article" date="2013" name="PLoS Genet.">
        <title>Comparative genome structure, secondary metabolite, and effector coding capacity across Cochliobolus pathogens.</title>
        <authorList>
            <person name="Condon B.J."/>
            <person name="Leng Y."/>
            <person name="Wu D."/>
            <person name="Bushley K.E."/>
            <person name="Ohm R.A."/>
            <person name="Otillar R."/>
            <person name="Martin J."/>
            <person name="Schackwitz W."/>
            <person name="Grimwood J."/>
            <person name="MohdZainudin N."/>
            <person name="Xue C."/>
            <person name="Wang R."/>
            <person name="Manning V.A."/>
            <person name="Dhillon B."/>
            <person name="Tu Z.J."/>
            <person name="Steffenson B.J."/>
            <person name="Salamov A."/>
            <person name="Sun H."/>
            <person name="Lowry S."/>
            <person name="LaButti K."/>
            <person name="Han J."/>
            <person name="Copeland A."/>
            <person name="Lindquist E."/>
            <person name="Barry K."/>
            <person name="Schmutz J."/>
            <person name="Baker S.E."/>
            <person name="Ciuffetti L.M."/>
            <person name="Grigoriev I.V."/>
            <person name="Zhong S."/>
            <person name="Turgeon B.G."/>
        </authorList>
    </citation>
    <scope>NUCLEOTIDE SEQUENCE [LARGE SCALE GENOMIC DNA]</scope>
    <source>
        <strain evidence="3">28A</strain>
    </source>
</reference>
<feature type="compositionally biased region" description="Low complexity" evidence="1">
    <location>
        <begin position="106"/>
        <end position="121"/>
    </location>
</feature>
<dbReference type="Proteomes" id="UP000016935">
    <property type="component" value="Unassembled WGS sequence"/>
</dbReference>
<evidence type="ECO:0000313" key="3">
    <source>
        <dbReference type="Proteomes" id="UP000016935"/>
    </source>
</evidence>
<accession>R0I9F6</accession>
<dbReference type="GeneID" id="19399500"/>